<dbReference type="InParanoid" id="A0A7I4CFY4"/>
<accession>A0A7I4CFY4</accession>
<dbReference type="AlphaFoldDB" id="A0A7I4CFY4"/>
<dbReference type="EnsemblPlants" id="Pp3c23_22080V3.1">
    <property type="protein sequence ID" value="Pp3c23_22080V3.1"/>
    <property type="gene ID" value="Pp3c23_22080"/>
</dbReference>
<name>A0A7I4CFY4_PHYPA</name>
<dbReference type="Gramene" id="Pp3c23_22080V3.1">
    <property type="protein sequence ID" value="Pp3c23_22080V3.1"/>
    <property type="gene ID" value="Pp3c23_22080"/>
</dbReference>
<dbReference type="EMBL" id="ABEU02000023">
    <property type="status" value="NOT_ANNOTATED_CDS"/>
    <property type="molecule type" value="Genomic_DNA"/>
</dbReference>
<evidence type="ECO:0000313" key="3">
    <source>
        <dbReference type="Proteomes" id="UP000006727"/>
    </source>
</evidence>
<reference evidence="2 3" key="1">
    <citation type="journal article" date="2008" name="Science">
        <title>The Physcomitrella genome reveals evolutionary insights into the conquest of land by plants.</title>
        <authorList>
            <person name="Rensing S."/>
            <person name="Lang D."/>
            <person name="Zimmer A."/>
            <person name="Terry A."/>
            <person name="Salamov A."/>
            <person name="Shapiro H."/>
            <person name="Nishiyama T."/>
            <person name="Perroud P.-F."/>
            <person name="Lindquist E."/>
            <person name="Kamisugi Y."/>
            <person name="Tanahashi T."/>
            <person name="Sakakibara K."/>
            <person name="Fujita T."/>
            <person name="Oishi K."/>
            <person name="Shin-I T."/>
            <person name="Kuroki Y."/>
            <person name="Toyoda A."/>
            <person name="Suzuki Y."/>
            <person name="Hashimoto A."/>
            <person name="Yamaguchi K."/>
            <person name="Sugano A."/>
            <person name="Kohara Y."/>
            <person name="Fujiyama A."/>
            <person name="Anterola A."/>
            <person name="Aoki S."/>
            <person name="Ashton N."/>
            <person name="Barbazuk W.B."/>
            <person name="Barker E."/>
            <person name="Bennetzen J."/>
            <person name="Bezanilla M."/>
            <person name="Blankenship R."/>
            <person name="Cho S.H."/>
            <person name="Dutcher S."/>
            <person name="Estelle M."/>
            <person name="Fawcett J.A."/>
            <person name="Gundlach H."/>
            <person name="Hanada K."/>
            <person name="Heyl A."/>
            <person name="Hicks K.A."/>
            <person name="Hugh J."/>
            <person name="Lohr M."/>
            <person name="Mayer K."/>
            <person name="Melkozernov A."/>
            <person name="Murata T."/>
            <person name="Nelson D."/>
            <person name="Pils B."/>
            <person name="Prigge M."/>
            <person name="Reiss B."/>
            <person name="Renner T."/>
            <person name="Rombauts S."/>
            <person name="Rushton P."/>
            <person name="Sanderfoot A."/>
            <person name="Schween G."/>
            <person name="Shiu S.-H."/>
            <person name="Stueber K."/>
            <person name="Theodoulou F.L."/>
            <person name="Tu H."/>
            <person name="Van de Peer Y."/>
            <person name="Verrier P.J."/>
            <person name="Waters E."/>
            <person name="Wood A."/>
            <person name="Yang L."/>
            <person name="Cove D."/>
            <person name="Cuming A."/>
            <person name="Hasebe M."/>
            <person name="Lucas S."/>
            <person name="Mishler D.B."/>
            <person name="Reski R."/>
            <person name="Grigoriev I."/>
            <person name="Quatrano R.S."/>
            <person name="Boore J.L."/>
        </authorList>
    </citation>
    <scope>NUCLEOTIDE SEQUENCE [LARGE SCALE GENOMIC DNA]</scope>
    <source>
        <strain evidence="2 3">cv. Gransden 2004</strain>
    </source>
</reference>
<evidence type="ECO:0000313" key="2">
    <source>
        <dbReference type="EnsemblPlants" id="Pp3c23_22080V3.1"/>
    </source>
</evidence>
<organism evidence="2 3">
    <name type="scientific">Physcomitrium patens</name>
    <name type="common">Spreading-leaved earth moss</name>
    <name type="synonym">Physcomitrella patens</name>
    <dbReference type="NCBI Taxonomy" id="3218"/>
    <lineage>
        <taxon>Eukaryota</taxon>
        <taxon>Viridiplantae</taxon>
        <taxon>Streptophyta</taxon>
        <taxon>Embryophyta</taxon>
        <taxon>Bryophyta</taxon>
        <taxon>Bryophytina</taxon>
        <taxon>Bryopsida</taxon>
        <taxon>Funariidae</taxon>
        <taxon>Funariales</taxon>
        <taxon>Funariaceae</taxon>
        <taxon>Physcomitrium</taxon>
    </lineage>
</organism>
<sequence>MAPLEDGAVVPRTEPTGARVPEGGIRQGGREGVRAGGEGSGRDREPKGRGRGLGSFLSSPPLLLPCRFGRNQTKGSSPSLQLHLRLPWLLSPPSNNWHLSPSPYVSRLSRALPSCQSCLIALLHPRLSSFHLPFVRIFSRARGFFWSTSGRAYHGSHLGAFKLSAYIEGDGIFLGRRARGRAIILIARVPFSMSQQLEFSRRGRRAWWLTLSVAAWT</sequence>
<protein>
    <submittedName>
        <fullName evidence="2">Uncharacterized protein</fullName>
    </submittedName>
</protein>
<dbReference type="Proteomes" id="UP000006727">
    <property type="component" value="Chromosome 23"/>
</dbReference>
<evidence type="ECO:0000256" key="1">
    <source>
        <dbReference type="SAM" id="MobiDB-lite"/>
    </source>
</evidence>
<keyword evidence="3" id="KW-1185">Reference proteome</keyword>
<reference evidence="2 3" key="2">
    <citation type="journal article" date="2018" name="Plant J.">
        <title>The Physcomitrella patens chromosome-scale assembly reveals moss genome structure and evolution.</title>
        <authorList>
            <person name="Lang D."/>
            <person name="Ullrich K.K."/>
            <person name="Murat F."/>
            <person name="Fuchs J."/>
            <person name="Jenkins J."/>
            <person name="Haas F.B."/>
            <person name="Piednoel M."/>
            <person name="Gundlach H."/>
            <person name="Van Bel M."/>
            <person name="Meyberg R."/>
            <person name="Vives C."/>
            <person name="Morata J."/>
            <person name="Symeonidi A."/>
            <person name="Hiss M."/>
            <person name="Muchero W."/>
            <person name="Kamisugi Y."/>
            <person name="Saleh O."/>
            <person name="Blanc G."/>
            <person name="Decker E.L."/>
            <person name="van Gessel N."/>
            <person name="Grimwood J."/>
            <person name="Hayes R.D."/>
            <person name="Graham S.W."/>
            <person name="Gunter L.E."/>
            <person name="McDaniel S.F."/>
            <person name="Hoernstein S.N.W."/>
            <person name="Larsson A."/>
            <person name="Li F.W."/>
            <person name="Perroud P.F."/>
            <person name="Phillips J."/>
            <person name="Ranjan P."/>
            <person name="Rokshar D.S."/>
            <person name="Rothfels C.J."/>
            <person name="Schneider L."/>
            <person name="Shu S."/>
            <person name="Stevenson D.W."/>
            <person name="Thummler F."/>
            <person name="Tillich M."/>
            <person name="Villarreal Aguilar J.C."/>
            <person name="Widiez T."/>
            <person name="Wong G.K."/>
            <person name="Wymore A."/>
            <person name="Zhang Y."/>
            <person name="Zimmer A.D."/>
            <person name="Quatrano R.S."/>
            <person name="Mayer K.F.X."/>
            <person name="Goodstein D."/>
            <person name="Casacuberta J.M."/>
            <person name="Vandepoele K."/>
            <person name="Reski R."/>
            <person name="Cuming A.C."/>
            <person name="Tuskan G.A."/>
            <person name="Maumus F."/>
            <person name="Salse J."/>
            <person name="Schmutz J."/>
            <person name="Rensing S.A."/>
        </authorList>
    </citation>
    <scope>NUCLEOTIDE SEQUENCE [LARGE SCALE GENOMIC DNA]</scope>
    <source>
        <strain evidence="2 3">cv. Gransden 2004</strain>
    </source>
</reference>
<feature type="region of interest" description="Disordered" evidence="1">
    <location>
        <begin position="1"/>
        <end position="56"/>
    </location>
</feature>
<reference evidence="2" key="3">
    <citation type="submission" date="2020-12" db="UniProtKB">
        <authorList>
            <consortium name="EnsemblPlants"/>
        </authorList>
    </citation>
    <scope>IDENTIFICATION</scope>
</reference>
<proteinExistence type="predicted"/>